<name>A0A4P6MQ16_9MICO</name>
<keyword evidence="3 7" id="KW-0489">Methyltransferase</keyword>
<evidence type="ECO:0000256" key="7">
    <source>
        <dbReference type="HAMAP-Rule" id="MF_01057"/>
    </source>
</evidence>
<evidence type="ECO:0000256" key="4">
    <source>
        <dbReference type="ARBA" id="ARBA00022679"/>
    </source>
</evidence>
<keyword evidence="4 7" id="KW-0808">Transferase</keyword>
<feature type="region of interest" description="Disordered" evidence="8">
    <location>
        <begin position="1"/>
        <end position="26"/>
    </location>
</feature>
<dbReference type="STRING" id="1216970.GCA_001570985_01055"/>
<dbReference type="EC" id="2.1.1.33" evidence="7"/>
<evidence type="ECO:0000256" key="8">
    <source>
        <dbReference type="SAM" id="MobiDB-lite"/>
    </source>
</evidence>
<keyword evidence="6 7" id="KW-0819">tRNA processing</keyword>
<dbReference type="EMBL" id="CP036164">
    <property type="protein sequence ID" value="QBF45494.1"/>
    <property type="molecule type" value="Genomic_DNA"/>
</dbReference>
<dbReference type="NCBIfam" id="TIGR00091">
    <property type="entry name" value="tRNA (guanosine(46)-N7)-methyltransferase TrmB"/>
    <property type="match status" value="1"/>
</dbReference>
<dbReference type="Proteomes" id="UP000290408">
    <property type="component" value="Chromosome"/>
</dbReference>
<gene>
    <name evidence="7 9" type="primary">trmB</name>
    <name evidence="9" type="ORF">EXU32_03965</name>
</gene>
<dbReference type="PROSITE" id="PS51625">
    <property type="entry name" value="SAM_MT_TRMB"/>
    <property type="match status" value="1"/>
</dbReference>
<feature type="binding site" evidence="7">
    <location>
        <position position="154"/>
    </location>
    <ligand>
        <name>substrate</name>
    </ligand>
</feature>
<feature type="binding site" evidence="7">
    <location>
        <position position="150"/>
    </location>
    <ligand>
        <name>S-adenosyl-L-methionine</name>
        <dbReference type="ChEBI" id="CHEBI:59789"/>
    </ligand>
</feature>
<keyword evidence="10" id="KW-1185">Reference proteome</keyword>
<dbReference type="HAMAP" id="MF_01057">
    <property type="entry name" value="tRNA_methyltr_TrmB"/>
    <property type="match status" value="1"/>
</dbReference>
<dbReference type="GO" id="GO:0008176">
    <property type="term" value="F:tRNA (guanine(46)-N7)-methyltransferase activity"/>
    <property type="evidence" value="ECO:0007669"/>
    <property type="project" value="UniProtKB-UniRule"/>
</dbReference>
<dbReference type="InterPro" id="IPR003358">
    <property type="entry name" value="tRNA_(Gua-N-7)_MeTrfase_Trmb"/>
</dbReference>
<feature type="binding site" evidence="7">
    <location>
        <position position="186"/>
    </location>
    <ligand>
        <name>substrate</name>
    </ligand>
</feature>
<evidence type="ECO:0000256" key="1">
    <source>
        <dbReference type="ARBA" id="ARBA00000142"/>
    </source>
</evidence>
<comment type="similarity">
    <text evidence="7">Belongs to the class I-like SAM-binding methyltransferase superfamily. TrmB family.</text>
</comment>
<proteinExistence type="inferred from homology"/>
<comment type="function">
    <text evidence="2 7">Catalyzes the formation of N(7)-methylguanine at position 46 (m7G46) in tRNA.</text>
</comment>
<dbReference type="OrthoDB" id="9802090at2"/>
<organism evidence="9 10">
    <name type="scientific">Janibacter limosus</name>
    <dbReference type="NCBI Taxonomy" id="53458"/>
    <lineage>
        <taxon>Bacteria</taxon>
        <taxon>Bacillati</taxon>
        <taxon>Actinomycetota</taxon>
        <taxon>Actinomycetes</taxon>
        <taxon>Micrococcales</taxon>
        <taxon>Intrasporangiaceae</taxon>
        <taxon>Janibacter</taxon>
    </lineage>
</organism>
<dbReference type="Pfam" id="PF02390">
    <property type="entry name" value="Methyltransf_4"/>
    <property type="match status" value="1"/>
</dbReference>
<dbReference type="SUPFAM" id="SSF53335">
    <property type="entry name" value="S-adenosyl-L-methionine-dependent methyltransferases"/>
    <property type="match status" value="1"/>
</dbReference>
<comment type="pathway">
    <text evidence="7">tRNA modification; N(7)-methylguanine-tRNA biosynthesis.</text>
</comment>
<evidence type="ECO:0000256" key="6">
    <source>
        <dbReference type="ARBA" id="ARBA00022694"/>
    </source>
</evidence>
<dbReference type="RefSeq" id="WP_130628732.1">
    <property type="nucleotide sequence ID" value="NZ_CP036164.1"/>
</dbReference>
<dbReference type="UniPathway" id="UPA00989"/>
<comment type="catalytic activity">
    <reaction evidence="1 7">
        <text>guanosine(46) in tRNA + S-adenosyl-L-methionine = N(7)-methylguanosine(46) in tRNA + S-adenosyl-L-homocysteine</text>
        <dbReference type="Rhea" id="RHEA:42708"/>
        <dbReference type="Rhea" id="RHEA-COMP:10188"/>
        <dbReference type="Rhea" id="RHEA-COMP:10189"/>
        <dbReference type="ChEBI" id="CHEBI:57856"/>
        <dbReference type="ChEBI" id="CHEBI:59789"/>
        <dbReference type="ChEBI" id="CHEBI:74269"/>
        <dbReference type="ChEBI" id="CHEBI:74480"/>
        <dbReference type="EC" id="2.1.1.33"/>
    </reaction>
</comment>
<sequence length="240" mass="26880">MSTSEPDPHKQPMNDTPLTDDGRRHRATVRTFTPRWRNSPRVDELMERLLPRYGVPTTPLDPTELFGANVPVVLEIGSGYGESAIAYAREHPEHGIIAAEVHVPGVATLMAKAQDQGLDNLRTHRGDAIEYLLQCVGPDQLEAVHLFFPDPWPKVKHAKRRFVQQDTLDMILERLRPGGHLLIATDHAAYAGHVRSQLAQHPRVAVVEGERPAWRPSAGFEDKGKAVGREIHEFRVTEQS</sequence>
<protein>
    <recommendedName>
        <fullName evidence="7">tRNA (guanine-N(7)-)-methyltransferase</fullName>
        <ecNumber evidence="7">2.1.1.33</ecNumber>
    </recommendedName>
    <alternativeName>
        <fullName evidence="7">tRNA (guanine(46)-N(7))-methyltransferase</fullName>
    </alternativeName>
    <alternativeName>
        <fullName evidence="7">tRNA(m7G46)-methyltransferase</fullName>
    </alternativeName>
</protein>
<evidence type="ECO:0000256" key="2">
    <source>
        <dbReference type="ARBA" id="ARBA00003015"/>
    </source>
</evidence>
<evidence type="ECO:0000256" key="3">
    <source>
        <dbReference type="ARBA" id="ARBA00022603"/>
    </source>
</evidence>
<dbReference type="Gene3D" id="3.40.50.150">
    <property type="entry name" value="Vaccinia Virus protein VP39"/>
    <property type="match status" value="1"/>
</dbReference>
<evidence type="ECO:0000256" key="5">
    <source>
        <dbReference type="ARBA" id="ARBA00022691"/>
    </source>
</evidence>
<dbReference type="InterPro" id="IPR029063">
    <property type="entry name" value="SAM-dependent_MTases_sf"/>
</dbReference>
<dbReference type="PANTHER" id="PTHR23417:SF14">
    <property type="entry name" value="PENTACOTRIPEPTIDE-REPEAT REGION OF PRORP DOMAIN-CONTAINING PROTEIN"/>
    <property type="match status" value="1"/>
</dbReference>
<dbReference type="KEGG" id="jli:EXU32_03965"/>
<evidence type="ECO:0000313" key="10">
    <source>
        <dbReference type="Proteomes" id="UP000290408"/>
    </source>
</evidence>
<feature type="binding site" evidence="7">
    <location>
        <position position="127"/>
    </location>
    <ligand>
        <name>S-adenosyl-L-methionine</name>
        <dbReference type="ChEBI" id="CHEBI:59789"/>
    </ligand>
</feature>
<feature type="binding site" evidence="7">
    <location>
        <position position="75"/>
    </location>
    <ligand>
        <name>S-adenosyl-L-methionine</name>
        <dbReference type="ChEBI" id="CHEBI:59789"/>
    </ligand>
</feature>
<feature type="binding site" evidence="7">
    <location>
        <position position="100"/>
    </location>
    <ligand>
        <name>S-adenosyl-L-methionine</name>
        <dbReference type="ChEBI" id="CHEBI:59789"/>
    </ligand>
</feature>
<dbReference type="PANTHER" id="PTHR23417">
    <property type="entry name" value="3-DEOXY-D-MANNO-OCTULOSONIC-ACID TRANSFERASE/TRNA GUANINE-N 7 - -METHYLTRANSFERASE"/>
    <property type="match status" value="1"/>
</dbReference>
<evidence type="ECO:0000313" key="9">
    <source>
        <dbReference type="EMBL" id="QBF45494.1"/>
    </source>
</evidence>
<dbReference type="CDD" id="cd02440">
    <property type="entry name" value="AdoMet_MTases"/>
    <property type="match status" value="1"/>
</dbReference>
<accession>A0A4P6MQ16</accession>
<reference evidence="9 10" key="1">
    <citation type="submission" date="2019-02" db="EMBL/GenBank/DDBJ databases">
        <title>Genomic data mining of an Antarctic deep-sea actinobacterium, Janibacterlimosus P3-3-X1.</title>
        <authorList>
            <person name="Liao L."/>
            <person name="Chen B."/>
        </authorList>
    </citation>
    <scope>NUCLEOTIDE SEQUENCE [LARGE SCALE GENOMIC DNA]</scope>
    <source>
        <strain evidence="9 10">P3-3-X1</strain>
    </source>
</reference>
<keyword evidence="5 7" id="KW-0949">S-adenosyl-L-methionine</keyword>
<feature type="compositionally biased region" description="Basic and acidic residues" evidence="8">
    <location>
        <begin position="1"/>
        <end position="12"/>
    </location>
</feature>
<comment type="caution">
    <text evidence="7">Lacks conserved residue(s) required for the propagation of feature annotation.</text>
</comment>
<dbReference type="InterPro" id="IPR055361">
    <property type="entry name" value="tRNA_methyltr_TrmB_bact"/>
</dbReference>
<dbReference type="GO" id="GO:0043527">
    <property type="term" value="C:tRNA methyltransferase complex"/>
    <property type="evidence" value="ECO:0007669"/>
    <property type="project" value="TreeGrafter"/>
</dbReference>
<dbReference type="AlphaFoldDB" id="A0A4P6MQ16"/>